<organism evidence="1 2">
    <name type="scientific">Lysobacter silvisoli</name>
    <dbReference type="NCBI Taxonomy" id="2293254"/>
    <lineage>
        <taxon>Bacteria</taxon>
        <taxon>Pseudomonadati</taxon>
        <taxon>Pseudomonadota</taxon>
        <taxon>Gammaproteobacteria</taxon>
        <taxon>Lysobacterales</taxon>
        <taxon>Lysobacteraceae</taxon>
        <taxon>Lysobacter</taxon>
    </lineage>
</organism>
<name>A0A371JY20_9GAMM</name>
<dbReference type="EMBL" id="QTSU01000003">
    <property type="protein sequence ID" value="RDZ26530.1"/>
    <property type="molecule type" value="Genomic_DNA"/>
</dbReference>
<evidence type="ECO:0000313" key="1">
    <source>
        <dbReference type="EMBL" id="RDZ26530.1"/>
    </source>
</evidence>
<comment type="caution">
    <text evidence="1">The sequence shown here is derived from an EMBL/GenBank/DDBJ whole genome shotgun (WGS) entry which is preliminary data.</text>
</comment>
<dbReference type="Proteomes" id="UP000264492">
    <property type="component" value="Unassembled WGS sequence"/>
</dbReference>
<reference evidence="1 2" key="1">
    <citation type="submission" date="2018-08" db="EMBL/GenBank/DDBJ databases">
        <title>Lysobacter sp. zong2l5, whole genome shotgun sequence.</title>
        <authorList>
            <person name="Zhang X."/>
            <person name="Feng G."/>
            <person name="Zhu H."/>
        </authorList>
    </citation>
    <scope>NUCLEOTIDE SEQUENCE [LARGE SCALE GENOMIC DNA]</scope>
    <source>
        <strain evidence="2">zong2l5</strain>
    </source>
</reference>
<dbReference type="AlphaFoldDB" id="A0A371JY20"/>
<proteinExistence type="predicted"/>
<sequence length="60" mass="6413">MSIFKDLLFMQGYLTDDRFFDPPAPVAAPEAQAPARDWPKPLLAAQARAASACTQGACCA</sequence>
<keyword evidence="2" id="KW-1185">Reference proteome</keyword>
<gene>
    <name evidence="1" type="ORF">DX914_16205</name>
</gene>
<evidence type="ECO:0000313" key="2">
    <source>
        <dbReference type="Proteomes" id="UP000264492"/>
    </source>
</evidence>
<accession>A0A371JY20</accession>
<dbReference type="RefSeq" id="WP_115860650.1">
    <property type="nucleotide sequence ID" value="NZ_QTSU01000003.1"/>
</dbReference>
<protein>
    <submittedName>
        <fullName evidence="1">Uncharacterized protein</fullName>
    </submittedName>
</protein>